<dbReference type="RefSeq" id="WP_015497577.1">
    <property type="nucleotide sequence ID" value="NC_020908.1"/>
</dbReference>
<dbReference type="InterPro" id="IPR013154">
    <property type="entry name" value="ADH-like_N"/>
</dbReference>
<dbReference type="AlphaFoldDB" id="M9RR53"/>
<dbReference type="eggNOG" id="COG1063">
    <property type="taxonomic scope" value="Bacteria"/>
</dbReference>
<dbReference type="HOGENOM" id="CLU_026673_11_5_5"/>
<dbReference type="Pfam" id="PF00107">
    <property type="entry name" value="ADH_zinc_N"/>
    <property type="match status" value="1"/>
</dbReference>
<feature type="domain" description="Alcohol dehydrogenase-like C-terminal" evidence="2">
    <location>
        <begin position="171"/>
        <end position="284"/>
    </location>
</feature>
<dbReference type="Gene3D" id="3.90.180.10">
    <property type="entry name" value="Medium-chain alcohol dehydrogenases, catalytic domain"/>
    <property type="match status" value="1"/>
</dbReference>
<dbReference type="InterPro" id="IPR011032">
    <property type="entry name" value="GroES-like_sf"/>
</dbReference>
<evidence type="ECO:0000256" key="1">
    <source>
        <dbReference type="ARBA" id="ARBA00023002"/>
    </source>
</evidence>
<keyword evidence="1" id="KW-0560">Oxidoreductase</keyword>
<dbReference type="SUPFAM" id="SSF50129">
    <property type="entry name" value="GroES-like"/>
    <property type="match status" value="1"/>
</dbReference>
<gene>
    <name evidence="4" type="ORF">OA238_c48390</name>
</gene>
<reference evidence="4 5" key="1">
    <citation type="journal article" date="2013" name="PLoS ONE">
        <title>Poles Apart: Arctic and Antarctic Octadecabacter strains Share High Genome Plasticity and a New Type of Xanthorhodopsin.</title>
        <authorList>
            <person name="Vollmers J."/>
            <person name="Voget S."/>
            <person name="Dietrich S."/>
            <person name="Gollnow K."/>
            <person name="Smits M."/>
            <person name="Meyer K."/>
            <person name="Brinkhoff T."/>
            <person name="Simon M."/>
            <person name="Daniel R."/>
        </authorList>
    </citation>
    <scope>NUCLEOTIDE SEQUENCE [LARGE SCALE GENOMIC DNA]</scope>
    <source>
        <strain evidence="4 5">238</strain>
    </source>
</reference>
<feature type="domain" description="Alcohol dehydrogenase-like N-terminal" evidence="3">
    <location>
        <begin position="23"/>
        <end position="128"/>
    </location>
</feature>
<dbReference type="SUPFAM" id="SSF51735">
    <property type="entry name" value="NAD(P)-binding Rossmann-fold domains"/>
    <property type="match status" value="1"/>
</dbReference>
<dbReference type="KEGG" id="oar:OA238_c48390"/>
<dbReference type="InterPro" id="IPR013149">
    <property type="entry name" value="ADH-like_C"/>
</dbReference>
<dbReference type="STRING" id="391616.OA238_c48390"/>
<dbReference type="GO" id="GO:0016491">
    <property type="term" value="F:oxidoreductase activity"/>
    <property type="evidence" value="ECO:0007669"/>
    <property type="project" value="UniProtKB-KW"/>
</dbReference>
<name>M9RR53_9RHOB</name>
<organism evidence="4 5">
    <name type="scientific">Octadecabacter arcticus 238</name>
    <dbReference type="NCBI Taxonomy" id="391616"/>
    <lineage>
        <taxon>Bacteria</taxon>
        <taxon>Pseudomonadati</taxon>
        <taxon>Pseudomonadota</taxon>
        <taxon>Alphaproteobacteria</taxon>
        <taxon>Rhodobacterales</taxon>
        <taxon>Roseobacteraceae</taxon>
        <taxon>Octadecabacter</taxon>
    </lineage>
</organism>
<evidence type="ECO:0000259" key="2">
    <source>
        <dbReference type="Pfam" id="PF00107"/>
    </source>
</evidence>
<evidence type="ECO:0000313" key="5">
    <source>
        <dbReference type="Proteomes" id="UP000004688"/>
    </source>
</evidence>
<proteinExistence type="predicted"/>
<keyword evidence="5" id="KW-1185">Reference proteome</keyword>
<dbReference type="PANTHER" id="PTHR43401:SF2">
    <property type="entry name" value="L-THREONINE 3-DEHYDROGENASE"/>
    <property type="match status" value="1"/>
</dbReference>
<dbReference type="InterPro" id="IPR036291">
    <property type="entry name" value="NAD(P)-bd_dom_sf"/>
</dbReference>
<evidence type="ECO:0000259" key="3">
    <source>
        <dbReference type="Pfam" id="PF08240"/>
    </source>
</evidence>
<dbReference type="Gene3D" id="3.40.50.720">
    <property type="entry name" value="NAD(P)-binding Rossmann-like Domain"/>
    <property type="match status" value="1"/>
</dbReference>
<dbReference type="PANTHER" id="PTHR43401">
    <property type="entry name" value="L-THREONINE 3-DEHYDROGENASE"/>
    <property type="match status" value="1"/>
</dbReference>
<dbReference type="EMBL" id="CP003742">
    <property type="protein sequence ID" value="AGI74667.1"/>
    <property type="molecule type" value="Genomic_DNA"/>
</dbReference>
<accession>M9RR53</accession>
<sequence>MKALVYDSVQTLVYRDMPDPIVGAGQSLIRIEASGICGSDMHAFLGHDDRRPAPLILGHEAAGRIVGGLRDGERVTINPLVTCGTCRACTSGRDNLCAERMIISMPPREGAFAEMVVMRDENLVYVPDEVPLRKAALAEPLACGWHAVRLGSTILDMPLRDAKCHVIGGGAIGVGAALALRAFGATQITVAEPNAVRRTTLDRIDGFDAVAPGDVTQADLVIDGVGYAATRADATATTQPGGVIMHIGLGEGEGGLDIRRMTLQEITFVGTYTYTAQDFRDTAAAIFDGRLGALDWTEQRPLIDGQQAFTDIRAGNVAAPKIILEPNP</sequence>
<protein>
    <submittedName>
        <fullName evidence="4">Putative zinc-binding alcohol dehydrogenase</fullName>
    </submittedName>
</protein>
<dbReference type="Pfam" id="PF08240">
    <property type="entry name" value="ADH_N"/>
    <property type="match status" value="1"/>
</dbReference>
<dbReference type="InterPro" id="IPR050129">
    <property type="entry name" value="Zn_alcohol_dh"/>
</dbReference>
<evidence type="ECO:0000313" key="4">
    <source>
        <dbReference type="EMBL" id="AGI74667.1"/>
    </source>
</evidence>
<dbReference type="OrthoDB" id="9809185at2"/>
<dbReference type="Proteomes" id="UP000004688">
    <property type="component" value="Chromosome"/>
</dbReference>